<accession>A0A139HEK2</accession>
<keyword evidence="3" id="KW-1185">Reference proteome</keyword>
<sequence length="321" mass="35835">MHLTLNKRLASFIREYPTPAIESDNPFIEGDQPPTLDHHLTISPIDIDIDIDQSLTASPIDIDNDNDIEMSNTGTHDSAACCTIPTPKSYPDYTPKGTYKTLANTKTYIVGPPTATKAIFFLYDIFGYKTPTLQGADILASSGDYLVAMPDFFDDGTAEVEWLAQDTEEKKEKLGAFLQKIQNTPHYLNRMNESLAALKTEYPTVERWGAIGYCWAGKIVAVTSGENSPWKVGIQTSPAMLEPEDAKKVTVPMLVLASKDEPKDKTQAFAEELKVAEKKVEIFESSIHGWMSGRADLEKEESKKEYERGYEVALEFLKKHL</sequence>
<dbReference type="AlphaFoldDB" id="A0A139HEK2"/>
<dbReference type="Proteomes" id="UP000070133">
    <property type="component" value="Unassembled WGS sequence"/>
</dbReference>
<dbReference type="SUPFAM" id="SSF53474">
    <property type="entry name" value="alpha/beta-Hydrolases"/>
    <property type="match status" value="1"/>
</dbReference>
<dbReference type="STRING" id="321146.A0A139HEK2"/>
<comment type="caution">
    <text evidence="2">The sequence shown here is derived from an EMBL/GenBank/DDBJ whole genome shotgun (WGS) entry which is preliminary data.</text>
</comment>
<reference evidence="2 3" key="1">
    <citation type="submission" date="2015-07" db="EMBL/GenBank/DDBJ databases">
        <title>Comparative genomics of the Sigatoka disease complex on banana suggests a link between parallel evolutionary changes in Pseudocercospora fijiensis and Pseudocercospora eumusae and increased virulence on the banana host.</title>
        <authorList>
            <person name="Chang T.-C."/>
            <person name="Salvucci A."/>
            <person name="Crous P.W."/>
            <person name="Stergiopoulos I."/>
        </authorList>
    </citation>
    <scope>NUCLEOTIDE SEQUENCE [LARGE SCALE GENOMIC DNA]</scope>
    <source>
        <strain evidence="2 3">CBS 114824</strain>
    </source>
</reference>
<protein>
    <recommendedName>
        <fullName evidence="1">Dienelactone hydrolase domain-containing protein</fullName>
    </recommendedName>
</protein>
<name>A0A139HEK2_9PEZI</name>
<evidence type="ECO:0000259" key="1">
    <source>
        <dbReference type="Pfam" id="PF01738"/>
    </source>
</evidence>
<organism evidence="2 3">
    <name type="scientific">Pseudocercospora eumusae</name>
    <dbReference type="NCBI Taxonomy" id="321146"/>
    <lineage>
        <taxon>Eukaryota</taxon>
        <taxon>Fungi</taxon>
        <taxon>Dikarya</taxon>
        <taxon>Ascomycota</taxon>
        <taxon>Pezizomycotina</taxon>
        <taxon>Dothideomycetes</taxon>
        <taxon>Dothideomycetidae</taxon>
        <taxon>Mycosphaerellales</taxon>
        <taxon>Mycosphaerellaceae</taxon>
        <taxon>Pseudocercospora</taxon>
    </lineage>
</organism>
<proteinExistence type="predicted"/>
<dbReference type="GO" id="GO:0016787">
    <property type="term" value="F:hydrolase activity"/>
    <property type="evidence" value="ECO:0007669"/>
    <property type="project" value="InterPro"/>
</dbReference>
<dbReference type="Pfam" id="PF01738">
    <property type="entry name" value="DLH"/>
    <property type="match status" value="1"/>
</dbReference>
<dbReference type="PANTHER" id="PTHR47668">
    <property type="entry name" value="DIENELACTONE HYDROLASE FAMILY PROTEIN (AFU_ORTHOLOGUE AFUA_6G01940)"/>
    <property type="match status" value="1"/>
</dbReference>
<dbReference type="EMBL" id="LFZN01000066">
    <property type="protein sequence ID" value="KXT00853.1"/>
    <property type="molecule type" value="Genomic_DNA"/>
</dbReference>
<feature type="domain" description="Dienelactone hydrolase" evidence="1">
    <location>
        <begin position="106"/>
        <end position="320"/>
    </location>
</feature>
<gene>
    <name evidence="2" type="ORF">AC578_963</name>
</gene>
<dbReference type="InterPro" id="IPR002925">
    <property type="entry name" value="Dienelactn_hydro"/>
</dbReference>
<evidence type="ECO:0000313" key="3">
    <source>
        <dbReference type="Proteomes" id="UP000070133"/>
    </source>
</evidence>
<dbReference type="InterPro" id="IPR029058">
    <property type="entry name" value="AB_hydrolase_fold"/>
</dbReference>
<dbReference type="OrthoDB" id="2147163at2759"/>
<dbReference type="PANTHER" id="PTHR47668:SF1">
    <property type="entry name" value="DIENELACTONE HYDROLASE DOMAIN-CONTAINING PROTEIN-RELATED"/>
    <property type="match status" value="1"/>
</dbReference>
<evidence type="ECO:0000313" key="2">
    <source>
        <dbReference type="EMBL" id="KXT00853.1"/>
    </source>
</evidence>
<dbReference type="Gene3D" id="3.40.50.1820">
    <property type="entry name" value="alpha/beta hydrolase"/>
    <property type="match status" value="1"/>
</dbReference>